<feature type="compositionally biased region" description="Acidic residues" evidence="1">
    <location>
        <begin position="345"/>
        <end position="380"/>
    </location>
</feature>
<dbReference type="EMBL" id="ASPP01024015">
    <property type="protein sequence ID" value="ETO09540.1"/>
    <property type="molecule type" value="Genomic_DNA"/>
</dbReference>
<proteinExistence type="predicted"/>
<dbReference type="Gene3D" id="3.40.50.300">
    <property type="entry name" value="P-loop containing nucleotide triphosphate hydrolases"/>
    <property type="match status" value="1"/>
</dbReference>
<feature type="region of interest" description="Disordered" evidence="1">
    <location>
        <begin position="331"/>
        <end position="437"/>
    </location>
</feature>
<name>X6M940_RETFI</name>
<dbReference type="InterPro" id="IPR027417">
    <property type="entry name" value="P-loop_NTPase"/>
</dbReference>
<comment type="caution">
    <text evidence="2">The sequence shown here is derived from an EMBL/GenBank/DDBJ whole genome shotgun (WGS) entry which is preliminary data.</text>
</comment>
<evidence type="ECO:0000313" key="2">
    <source>
        <dbReference type="EMBL" id="ETO09540.1"/>
    </source>
</evidence>
<dbReference type="Proteomes" id="UP000023152">
    <property type="component" value="Unassembled WGS sequence"/>
</dbReference>
<keyword evidence="3" id="KW-1185">Reference proteome</keyword>
<accession>X6M940</accession>
<sequence>MSMGEIGVLVIPADQTYEISVDESEARQLGTESVDVFLNYWKLMRHNEKHSKMGMDPLIVLISKMDIVKYRFVVCFTISVNARHCIKIYYNVISHITQDNIVSTMKKVITNTYMYDDSSGDCTIGVPFIPVSVFDGINLTRRDNNDKKKMPWYKGFELDLTQAYGYGNLNKSIRIIKRGTTLMDALEILCGPAIAYRYRRKKQPFHMQVRKVINPLKTATNADLPQHLLVGECIYFYTYLFTMQALQNMYAIELFLFLVPNFDNLNDPLYHFTVSSIFKRGKQVKAAYPGDYISIGFQIPKYHEGIDAQGKPYVVYQLDQNEMDEEDTIIHTPATLVMKTKSGIESDESEDNGNEDENENENEDDDGDEEDDDEEDENGDEHDVSSLDGNEAEEEDEEYEDEFGGDKNVENMYFNDESPERKQRRQKLSKLRNKRKKKAMLAKKKKQRVKKIRRTSAEIEMEIADQFLKKGKSDLVLEKELSRLKEIVIKKKRWPSKYYILPRGGDIIRTLNMTDPTMMEGFSATMRMCRLPISGASNELPMTLMVFVGGKMLQTTLKTVELIETGQQSDDRNQEVTSLSQVSFGSYARMTFVAESKGDSYLFVTDARTMNQYATVMAYLPSWDFIMCGYVEEVFPWWRT</sequence>
<evidence type="ECO:0000256" key="1">
    <source>
        <dbReference type="SAM" id="MobiDB-lite"/>
    </source>
</evidence>
<organism evidence="2 3">
    <name type="scientific">Reticulomyxa filosa</name>
    <dbReference type="NCBI Taxonomy" id="46433"/>
    <lineage>
        <taxon>Eukaryota</taxon>
        <taxon>Sar</taxon>
        <taxon>Rhizaria</taxon>
        <taxon>Retaria</taxon>
        <taxon>Foraminifera</taxon>
        <taxon>Monothalamids</taxon>
        <taxon>Reticulomyxidae</taxon>
        <taxon>Reticulomyxa</taxon>
    </lineage>
</organism>
<gene>
    <name evidence="2" type="ORF">RFI_27840</name>
</gene>
<evidence type="ECO:0000313" key="3">
    <source>
        <dbReference type="Proteomes" id="UP000023152"/>
    </source>
</evidence>
<reference evidence="2 3" key="1">
    <citation type="journal article" date="2013" name="Curr. Biol.">
        <title>The Genome of the Foraminiferan Reticulomyxa filosa.</title>
        <authorList>
            <person name="Glockner G."/>
            <person name="Hulsmann N."/>
            <person name="Schleicher M."/>
            <person name="Noegel A.A."/>
            <person name="Eichinger L."/>
            <person name="Gallinger C."/>
            <person name="Pawlowski J."/>
            <person name="Sierra R."/>
            <person name="Euteneuer U."/>
            <person name="Pillet L."/>
            <person name="Moustafa A."/>
            <person name="Platzer M."/>
            <person name="Groth M."/>
            <person name="Szafranski K."/>
            <person name="Schliwa M."/>
        </authorList>
    </citation>
    <scope>NUCLEOTIDE SEQUENCE [LARGE SCALE GENOMIC DNA]</scope>
</reference>
<feature type="compositionally biased region" description="Acidic residues" evidence="1">
    <location>
        <begin position="390"/>
        <end position="403"/>
    </location>
</feature>
<protein>
    <submittedName>
        <fullName evidence="2">Uncharacterized protein</fullName>
    </submittedName>
</protein>
<dbReference type="AlphaFoldDB" id="X6M940"/>
<feature type="compositionally biased region" description="Basic residues" evidence="1">
    <location>
        <begin position="422"/>
        <end position="437"/>
    </location>
</feature>